<comment type="cofactor">
    <cofactor evidence="1">
        <name>a divalent metal cation</name>
        <dbReference type="ChEBI" id="CHEBI:60240"/>
    </cofactor>
</comment>
<organism evidence="8">
    <name type="scientific">Sporolactobacillus sp. Y61</name>
    <dbReference type="NCBI Taxonomy" id="3160863"/>
    <lineage>
        <taxon>Bacteria</taxon>
        <taxon>Bacillati</taxon>
        <taxon>Bacillota</taxon>
        <taxon>Bacilli</taxon>
        <taxon>Bacillales</taxon>
        <taxon>Sporolactobacillaceae</taxon>
        <taxon>Sporolactobacillus</taxon>
    </lineage>
</organism>
<evidence type="ECO:0000256" key="4">
    <source>
        <dbReference type="ARBA" id="ARBA00022801"/>
    </source>
</evidence>
<reference evidence="8" key="1">
    <citation type="submission" date="2024-06" db="EMBL/GenBank/DDBJ databases">
        <authorList>
            <person name="Fan A."/>
            <person name="Zhang F.Y."/>
            <person name="Zhang L."/>
        </authorList>
    </citation>
    <scope>NUCLEOTIDE SEQUENCE</scope>
    <source>
        <strain evidence="8">Y61</strain>
    </source>
</reference>
<comment type="similarity">
    <text evidence="5">Belongs to the YicC/YloC family.</text>
</comment>
<dbReference type="RefSeq" id="WP_353947694.1">
    <property type="nucleotide sequence ID" value="NZ_CP159510.1"/>
</dbReference>
<evidence type="ECO:0000313" key="8">
    <source>
        <dbReference type="EMBL" id="XCJ16002.1"/>
    </source>
</evidence>
<dbReference type="InterPro" id="IPR005229">
    <property type="entry name" value="YicC/YloC-like"/>
</dbReference>
<dbReference type="GO" id="GO:0016787">
    <property type="term" value="F:hydrolase activity"/>
    <property type="evidence" value="ECO:0007669"/>
    <property type="project" value="UniProtKB-KW"/>
</dbReference>
<sequence>MTGFGSSVIEEGSTRIGIELKSVNHRFLDLTLNMPHPLMYLENQIKDCVRSHVRRGALSLYLSVEGSTSVSPTIHTNWDVVDQYVESAREMSRRIGADSWDYSRIMMLPGVFSIREADDEAAKKIEPLVLKAVELACLRLVDMRRIEGGKLREDLLEKVSAIEEHMAELKEEAPHVRQHYAERLRASVTDFLEKHTLDENRLMNEVAVFADKSAIDEELTRMDSHLSQFRTLLDLSSDSRPVGRQLDFLIQEMNREMNTIGSKGNSITISHQVVTIKSEIEKLREQVQNVE</sequence>
<evidence type="ECO:0000256" key="1">
    <source>
        <dbReference type="ARBA" id="ARBA00001968"/>
    </source>
</evidence>
<evidence type="ECO:0000256" key="2">
    <source>
        <dbReference type="ARBA" id="ARBA00022722"/>
    </source>
</evidence>
<evidence type="ECO:0000259" key="6">
    <source>
        <dbReference type="Pfam" id="PF03755"/>
    </source>
</evidence>
<dbReference type="NCBIfam" id="TIGR00255">
    <property type="entry name" value="YicC/YloC family endoribonuclease"/>
    <property type="match status" value="1"/>
</dbReference>
<accession>A0AAU8ICA8</accession>
<dbReference type="AlphaFoldDB" id="A0AAU8ICA8"/>
<evidence type="ECO:0000256" key="3">
    <source>
        <dbReference type="ARBA" id="ARBA00022759"/>
    </source>
</evidence>
<keyword evidence="3" id="KW-0255">Endonuclease</keyword>
<feature type="domain" description="Endoribonuclease YicC-like N-terminal" evidence="6">
    <location>
        <begin position="1"/>
        <end position="152"/>
    </location>
</feature>
<feature type="domain" description="Endoribonuclease YicC-like C-terminal" evidence="7">
    <location>
        <begin position="170"/>
        <end position="291"/>
    </location>
</feature>
<dbReference type="PANTHER" id="PTHR30636:SF3">
    <property type="entry name" value="UPF0701 PROTEIN YICC"/>
    <property type="match status" value="1"/>
</dbReference>
<dbReference type="PANTHER" id="PTHR30636">
    <property type="entry name" value="UPF0701 PROTEIN YICC"/>
    <property type="match status" value="1"/>
</dbReference>
<name>A0AAU8ICA8_9BACL</name>
<dbReference type="InterPro" id="IPR013527">
    <property type="entry name" value="YicC-like_N"/>
</dbReference>
<dbReference type="GO" id="GO:0004521">
    <property type="term" value="F:RNA endonuclease activity"/>
    <property type="evidence" value="ECO:0007669"/>
    <property type="project" value="InterPro"/>
</dbReference>
<evidence type="ECO:0000259" key="7">
    <source>
        <dbReference type="Pfam" id="PF08340"/>
    </source>
</evidence>
<keyword evidence="4 8" id="KW-0378">Hydrolase</keyword>
<dbReference type="Pfam" id="PF08340">
    <property type="entry name" value="YicC-like_C"/>
    <property type="match status" value="1"/>
</dbReference>
<proteinExistence type="inferred from homology"/>
<dbReference type="EMBL" id="CP159510">
    <property type="protein sequence ID" value="XCJ16002.1"/>
    <property type="molecule type" value="Genomic_DNA"/>
</dbReference>
<dbReference type="InterPro" id="IPR013551">
    <property type="entry name" value="YicC-like_C"/>
</dbReference>
<dbReference type="EC" id="3.1.-.-" evidence="8"/>
<keyword evidence="2" id="KW-0540">Nuclease</keyword>
<dbReference type="Pfam" id="PF03755">
    <property type="entry name" value="YicC-like_N"/>
    <property type="match status" value="1"/>
</dbReference>
<gene>
    <name evidence="8" type="ORF">ABNN70_09820</name>
</gene>
<evidence type="ECO:0000256" key="5">
    <source>
        <dbReference type="ARBA" id="ARBA00035648"/>
    </source>
</evidence>
<protein>
    <submittedName>
        <fullName evidence="8">YicC/YloC family endoribonuclease</fullName>
        <ecNumber evidence="8">3.1.-.-</ecNumber>
    </submittedName>
</protein>